<dbReference type="STRING" id="745411.B3C1_12544"/>
<dbReference type="PANTHER" id="PTHR34039:SF1">
    <property type="entry name" value="UPF0102 PROTEIN YRAN"/>
    <property type="match status" value="1"/>
</dbReference>
<dbReference type="PANTHER" id="PTHR34039">
    <property type="entry name" value="UPF0102 PROTEIN YRAN"/>
    <property type="match status" value="1"/>
</dbReference>
<dbReference type="AlphaFoldDB" id="K2J8C7"/>
<evidence type="ECO:0000256" key="1">
    <source>
        <dbReference type="ARBA" id="ARBA00006738"/>
    </source>
</evidence>
<dbReference type="InterPro" id="IPR011856">
    <property type="entry name" value="tRNA_endonuc-like_dom_sf"/>
</dbReference>
<dbReference type="InterPro" id="IPR003509">
    <property type="entry name" value="UPF0102_YraN-like"/>
</dbReference>
<dbReference type="GO" id="GO:0003676">
    <property type="term" value="F:nucleic acid binding"/>
    <property type="evidence" value="ECO:0007669"/>
    <property type="project" value="InterPro"/>
</dbReference>
<organism evidence="2 3">
    <name type="scientific">Gallaecimonas xiamenensis 3-C-1</name>
    <dbReference type="NCBI Taxonomy" id="745411"/>
    <lineage>
        <taxon>Bacteria</taxon>
        <taxon>Pseudomonadati</taxon>
        <taxon>Pseudomonadota</taxon>
        <taxon>Gammaproteobacteria</taxon>
        <taxon>Enterobacterales</taxon>
        <taxon>Gallaecimonadaceae</taxon>
        <taxon>Gallaecimonas</taxon>
    </lineage>
</organism>
<comment type="similarity">
    <text evidence="1">Belongs to the UPF0102 family.</text>
</comment>
<proteinExistence type="inferred from homology"/>
<sequence length="81" mass="9175">MDLVMRDGVCWVFIEVKYRANVSHGGASHALSAAQQARLWQSARRFLAEQGLNEWDCQCRFDVVIYEGDQAPLWIKGAFAS</sequence>
<keyword evidence="3" id="KW-1185">Reference proteome</keyword>
<dbReference type="PATRIC" id="fig|745411.4.peg.2467"/>
<name>K2J8C7_9GAMM</name>
<dbReference type="Gene3D" id="3.40.1350.10">
    <property type="match status" value="1"/>
</dbReference>
<dbReference type="Proteomes" id="UP000006755">
    <property type="component" value="Unassembled WGS sequence"/>
</dbReference>
<comment type="caution">
    <text evidence="2">The sequence shown here is derived from an EMBL/GenBank/DDBJ whole genome shotgun (WGS) entry which is preliminary data.</text>
</comment>
<evidence type="ECO:0008006" key="4">
    <source>
        <dbReference type="Google" id="ProtNLM"/>
    </source>
</evidence>
<dbReference type="eggNOG" id="COG0792">
    <property type="taxonomic scope" value="Bacteria"/>
</dbReference>
<accession>K2J8C7</accession>
<dbReference type="Pfam" id="PF02021">
    <property type="entry name" value="UPF0102"/>
    <property type="match status" value="1"/>
</dbReference>
<protein>
    <recommendedName>
        <fullName evidence="4">Endonuclease</fullName>
    </recommendedName>
</protein>
<evidence type="ECO:0000313" key="2">
    <source>
        <dbReference type="EMBL" id="EKE71463.1"/>
    </source>
</evidence>
<evidence type="ECO:0000313" key="3">
    <source>
        <dbReference type="Proteomes" id="UP000006755"/>
    </source>
</evidence>
<dbReference type="EMBL" id="AMRI01000017">
    <property type="protein sequence ID" value="EKE71463.1"/>
    <property type="molecule type" value="Genomic_DNA"/>
</dbReference>
<dbReference type="InterPro" id="IPR011335">
    <property type="entry name" value="Restrct_endonuc-II-like"/>
</dbReference>
<gene>
    <name evidence="2" type="ORF">B3C1_12544</name>
</gene>
<reference evidence="2 3" key="1">
    <citation type="journal article" date="2012" name="J. Bacteriol.">
        <title>Genome Sequence of Gallaecimonas xiamenensis Type Strain 3-C-1.</title>
        <authorList>
            <person name="Lai Q."/>
            <person name="Wang L."/>
            <person name="Wang W."/>
            <person name="Shao Z."/>
        </authorList>
    </citation>
    <scope>NUCLEOTIDE SEQUENCE [LARGE SCALE GENOMIC DNA]</scope>
    <source>
        <strain evidence="2 3">3-C-1</strain>
    </source>
</reference>
<dbReference type="SUPFAM" id="SSF52980">
    <property type="entry name" value="Restriction endonuclease-like"/>
    <property type="match status" value="1"/>
</dbReference>